<keyword evidence="3" id="KW-0238">DNA-binding</keyword>
<dbReference type="Gene3D" id="3.40.190.290">
    <property type="match status" value="1"/>
</dbReference>
<comment type="caution">
    <text evidence="6">The sequence shown here is derived from an EMBL/GenBank/DDBJ whole genome shotgun (WGS) entry which is preliminary data.</text>
</comment>
<dbReference type="GO" id="GO:0000976">
    <property type="term" value="F:transcription cis-regulatory region binding"/>
    <property type="evidence" value="ECO:0007669"/>
    <property type="project" value="TreeGrafter"/>
</dbReference>
<dbReference type="InterPro" id="IPR036388">
    <property type="entry name" value="WH-like_DNA-bd_sf"/>
</dbReference>
<evidence type="ECO:0000256" key="1">
    <source>
        <dbReference type="ARBA" id="ARBA00009437"/>
    </source>
</evidence>
<dbReference type="SUPFAM" id="SSF46785">
    <property type="entry name" value="Winged helix' DNA-binding domain"/>
    <property type="match status" value="1"/>
</dbReference>
<sequence length="288" mass="32845">MTLRHLKIFVTVCETGSATAAGEKLYIAQPSISLAISELEDYYGIKLFDRIAKRLYITEDGKRFLQYATHIVGLFEDMENEVKNLDGIGVIRIGTSITIGNYLLPGYVSAFKGMHPHMEVKVVIDNSDRIQQYVLSNKIDIGLIEELVHSSYLVKYKFRDDELVPICAINHKFAEQNQIELTQLCDESFIMRESGSAGRNIFDSIMTMHNIEISPAWESTSTQAIVRAVGENLGISILPYLLVKDALERKEISVFHLKDIEFKREFYIIHHKNKFLTESAKSFIKLCK</sequence>
<name>A0A3E2NHR0_9FIRM</name>
<gene>
    <name evidence="6" type="ORF">DS742_02340</name>
</gene>
<dbReference type="Proteomes" id="UP000260680">
    <property type="component" value="Unassembled WGS sequence"/>
</dbReference>
<reference evidence="6 7" key="1">
    <citation type="submission" date="2018-07" db="EMBL/GenBank/DDBJ databases">
        <title>New species, Clostridium PI-S10-A1B.</title>
        <authorList>
            <person name="Krishna G."/>
            <person name="Summeta K."/>
            <person name="Shikha S."/>
            <person name="Prabhu P.B."/>
            <person name="Suresh K."/>
        </authorList>
    </citation>
    <scope>NUCLEOTIDE SEQUENCE [LARGE SCALE GENOMIC DNA]</scope>
    <source>
        <strain evidence="6 7">PI-S10-A1B</strain>
    </source>
</reference>
<dbReference type="InterPro" id="IPR005119">
    <property type="entry name" value="LysR_subst-bd"/>
</dbReference>
<dbReference type="FunFam" id="1.10.10.10:FF:000001">
    <property type="entry name" value="LysR family transcriptional regulator"/>
    <property type="match status" value="1"/>
</dbReference>
<protein>
    <submittedName>
        <fullName evidence="6">LysR family transcriptional regulator</fullName>
    </submittedName>
</protein>
<evidence type="ECO:0000313" key="6">
    <source>
        <dbReference type="EMBL" id="RFZ80544.1"/>
    </source>
</evidence>
<dbReference type="GO" id="GO:0003700">
    <property type="term" value="F:DNA-binding transcription factor activity"/>
    <property type="evidence" value="ECO:0007669"/>
    <property type="project" value="InterPro"/>
</dbReference>
<keyword evidence="2" id="KW-0805">Transcription regulation</keyword>
<comment type="similarity">
    <text evidence="1">Belongs to the LysR transcriptional regulatory family.</text>
</comment>
<dbReference type="PANTHER" id="PTHR30126:SF39">
    <property type="entry name" value="HTH-TYPE TRANSCRIPTIONAL REGULATOR CYSL"/>
    <property type="match status" value="1"/>
</dbReference>
<keyword evidence="4" id="KW-0804">Transcription</keyword>
<evidence type="ECO:0000313" key="7">
    <source>
        <dbReference type="Proteomes" id="UP000260680"/>
    </source>
</evidence>
<dbReference type="Gene3D" id="1.10.10.10">
    <property type="entry name" value="Winged helix-like DNA-binding domain superfamily/Winged helix DNA-binding domain"/>
    <property type="match status" value="1"/>
</dbReference>
<feature type="domain" description="HTH lysR-type" evidence="5">
    <location>
        <begin position="1"/>
        <end position="58"/>
    </location>
</feature>
<evidence type="ECO:0000256" key="2">
    <source>
        <dbReference type="ARBA" id="ARBA00023015"/>
    </source>
</evidence>
<dbReference type="Pfam" id="PF00126">
    <property type="entry name" value="HTH_1"/>
    <property type="match status" value="1"/>
</dbReference>
<dbReference type="Pfam" id="PF03466">
    <property type="entry name" value="LysR_substrate"/>
    <property type="match status" value="1"/>
</dbReference>
<proteinExistence type="inferred from homology"/>
<evidence type="ECO:0000256" key="4">
    <source>
        <dbReference type="ARBA" id="ARBA00023163"/>
    </source>
</evidence>
<dbReference type="InterPro" id="IPR036390">
    <property type="entry name" value="WH_DNA-bd_sf"/>
</dbReference>
<organism evidence="6 7">
    <name type="scientific">Lacrimispora amygdalina</name>
    <dbReference type="NCBI Taxonomy" id="253257"/>
    <lineage>
        <taxon>Bacteria</taxon>
        <taxon>Bacillati</taxon>
        <taxon>Bacillota</taxon>
        <taxon>Clostridia</taxon>
        <taxon>Lachnospirales</taxon>
        <taxon>Lachnospiraceae</taxon>
        <taxon>Lacrimispora</taxon>
    </lineage>
</organism>
<dbReference type="InterPro" id="IPR000847">
    <property type="entry name" value="LysR_HTH_N"/>
</dbReference>
<dbReference type="SUPFAM" id="SSF53850">
    <property type="entry name" value="Periplasmic binding protein-like II"/>
    <property type="match status" value="1"/>
</dbReference>
<evidence type="ECO:0000259" key="5">
    <source>
        <dbReference type="PROSITE" id="PS50931"/>
    </source>
</evidence>
<dbReference type="PANTHER" id="PTHR30126">
    <property type="entry name" value="HTH-TYPE TRANSCRIPTIONAL REGULATOR"/>
    <property type="match status" value="1"/>
</dbReference>
<dbReference type="RefSeq" id="WP_117415435.1">
    <property type="nucleotide sequence ID" value="NZ_QOHO01000009.1"/>
</dbReference>
<dbReference type="OrthoDB" id="9785745at2"/>
<dbReference type="EMBL" id="QOHO01000009">
    <property type="protein sequence ID" value="RFZ80544.1"/>
    <property type="molecule type" value="Genomic_DNA"/>
</dbReference>
<dbReference type="PROSITE" id="PS50931">
    <property type="entry name" value="HTH_LYSR"/>
    <property type="match status" value="1"/>
</dbReference>
<dbReference type="AlphaFoldDB" id="A0A3E2NHR0"/>
<dbReference type="PRINTS" id="PR00039">
    <property type="entry name" value="HTHLYSR"/>
</dbReference>
<accession>A0A3E2NHR0</accession>
<evidence type="ECO:0000256" key="3">
    <source>
        <dbReference type="ARBA" id="ARBA00023125"/>
    </source>
</evidence>